<dbReference type="PRINTS" id="PR00032">
    <property type="entry name" value="HTHARAC"/>
</dbReference>
<feature type="domain" description="HTH araC/xylS-type" evidence="4">
    <location>
        <begin position="213"/>
        <end position="313"/>
    </location>
</feature>
<dbReference type="RefSeq" id="WP_126536494.1">
    <property type="nucleotide sequence ID" value="NZ_BSPM01000008.1"/>
</dbReference>
<reference evidence="5 6" key="1">
    <citation type="submission" date="2019-03" db="EMBL/GenBank/DDBJ databases">
        <title>Genomic Encyclopedia of Type Strains, Phase IV (KMG-IV): sequencing the most valuable type-strain genomes for metagenomic binning, comparative biology and taxonomic classification.</title>
        <authorList>
            <person name="Goeker M."/>
        </authorList>
    </citation>
    <scope>NUCLEOTIDE SEQUENCE [LARGE SCALE GENOMIC DNA]</scope>
    <source>
        <strain evidence="5 6">DSM 102969</strain>
    </source>
</reference>
<gene>
    <name evidence="5" type="ORF">EDD54_0724</name>
</gene>
<dbReference type="OrthoDB" id="4601794at2"/>
<dbReference type="EMBL" id="SNXY01000006">
    <property type="protein sequence ID" value="TDP86840.1"/>
    <property type="molecule type" value="Genomic_DNA"/>
</dbReference>
<dbReference type="InterPro" id="IPR035418">
    <property type="entry name" value="AraC-bd_2"/>
</dbReference>
<dbReference type="Proteomes" id="UP000294547">
    <property type="component" value="Unassembled WGS sequence"/>
</dbReference>
<name>A0A4R6RK25_9HYPH</name>
<dbReference type="Pfam" id="PF12833">
    <property type="entry name" value="HTH_18"/>
    <property type="match status" value="1"/>
</dbReference>
<dbReference type="Pfam" id="PF14525">
    <property type="entry name" value="AraC_binding_2"/>
    <property type="match status" value="1"/>
</dbReference>
<sequence length="315" mass="35318">MHSIATTDGTDANRRSRHWRDVIADAYFPLDLTFRDTERFDGRLEAWTFGPVSLSRLTSDPLCYVRRRRHLANESGEHYLVTVPALSDVHFAQSGRAVRCRPGGFILERSNEPYEFSHDGRNDLWVLKVPYAALAGRIRQPDRFCTLQFDARTGVGQLFVDLLTLLPLRFAGLSAEARGALGQQLVDLMALAVKEDDRTLTSSASPIRDAHLSRVEAYVRRNLADPGLDPERIAGACGISVRYLHDLVGETGRSVGAWIREERLDACRAMLADPTCRMGVAEIAYAWGFTDQAQFSRLFKARYGTTPRDFRRAGG</sequence>
<evidence type="ECO:0000256" key="2">
    <source>
        <dbReference type="ARBA" id="ARBA00023125"/>
    </source>
</evidence>
<dbReference type="InterPro" id="IPR020449">
    <property type="entry name" value="Tscrpt_reg_AraC-type_HTH"/>
</dbReference>
<dbReference type="GO" id="GO:0043565">
    <property type="term" value="F:sequence-specific DNA binding"/>
    <property type="evidence" value="ECO:0007669"/>
    <property type="project" value="InterPro"/>
</dbReference>
<dbReference type="AlphaFoldDB" id="A0A4R6RK25"/>
<keyword evidence="6" id="KW-1185">Reference proteome</keyword>
<dbReference type="InterPro" id="IPR018060">
    <property type="entry name" value="HTH_AraC"/>
</dbReference>
<comment type="caution">
    <text evidence="5">The sequence shown here is derived from an EMBL/GenBank/DDBJ whole genome shotgun (WGS) entry which is preliminary data.</text>
</comment>
<evidence type="ECO:0000256" key="3">
    <source>
        <dbReference type="ARBA" id="ARBA00023163"/>
    </source>
</evidence>
<dbReference type="PROSITE" id="PS01124">
    <property type="entry name" value="HTH_ARAC_FAMILY_2"/>
    <property type="match status" value="1"/>
</dbReference>
<dbReference type="GO" id="GO:0003700">
    <property type="term" value="F:DNA-binding transcription factor activity"/>
    <property type="evidence" value="ECO:0007669"/>
    <property type="project" value="InterPro"/>
</dbReference>
<accession>A0A4R6RK25</accession>
<dbReference type="PANTHER" id="PTHR46796:SF6">
    <property type="entry name" value="ARAC SUBFAMILY"/>
    <property type="match status" value="1"/>
</dbReference>
<protein>
    <submittedName>
        <fullName evidence="5">AraC-like DNA-binding protein</fullName>
    </submittedName>
</protein>
<evidence type="ECO:0000259" key="4">
    <source>
        <dbReference type="PROSITE" id="PS01124"/>
    </source>
</evidence>
<proteinExistence type="predicted"/>
<evidence type="ECO:0000256" key="1">
    <source>
        <dbReference type="ARBA" id="ARBA00023015"/>
    </source>
</evidence>
<dbReference type="InterPro" id="IPR050204">
    <property type="entry name" value="AraC_XylS_family_regulators"/>
</dbReference>
<dbReference type="InterPro" id="IPR009057">
    <property type="entry name" value="Homeodomain-like_sf"/>
</dbReference>
<organism evidence="5 6">
    <name type="scientific">Oharaeibacter diazotrophicus</name>
    <dbReference type="NCBI Taxonomy" id="1920512"/>
    <lineage>
        <taxon>Bacteria</taxon>
        <taxon>Pseudomonadati</taxon>
        <taxon>Pseudomonadota</taxon>
        <taxon>Alphaproteobacteria</taxon>
        <taxon>Hyphomicrobiales</taxon>
        <taxon>Pleomorphomonadaceae</taxon>
        <taxon>Oharaeibacter</taxon>
    </lineage>
</organism>
<keyword evidence="1" id="KW-0805">Transcription regulation</keyword>
<dbReference type="Gene3D" id="1.10.10.60">
    <property type="entry name" value="Homeodomain-like"/>
    <property type="match status" value="1"/>
</dbReference>
<dbReference type="PANTHER" id="PTHR46796">
    <property type="entry name" value="HTH-TYPE TRANSCRIPTIONAL ACTIVATOR RHAS-RELATED"/>
    <property type="match status" value="1"/>
</dbReference>
<dbReference type="SMART" id="SM00342">
    <property type="entry name" value="HTH_ARAC"/>
    <property type="match status" value="1"/>
</dbReference>
<evidence type="ECO:0000313" key="5">
    <source>
        <dbReference type="EMBL" id="TDP86840.1"/>
    </source>
</evidence>
<evidence type="ECO:0000313" key="6">
    <source>
        <dbReference type="Proteomes" id="UP000294547"/>
    </source>
</evidence>
<keyword evidence="2 5" id="KW-0238">DNA-binding</keyword>
<keyword evidence="3" id="KW-0804">Transcription</keyword>
<dbReference type="SUPFAM" id="SSF46689">
    <property type="entry name" value="Homeodomain-like"/>
    <property type="match status" value="1"/>
</dbReference>